<keyword evidence="3" id="KW-1185">Reference proteome</keyword>
<dbReference type="Proteomes" id="UP000054359">
    <property type="component" value="Unassembled WGS sequence"/>
</dbReference>
<proteinExistence type="predicted"/>
<dbReference type="OrthoDB" id="6509935at2759"/>
<gene>
    <name evidence="2" type="ORF">X975_00560</name>
</gene>
<dbReference type="OMA" id="CYRINAG"/>
<organism evidence="2 3">
    <name type="scientific">Stegodyphus mimosarum</name>
    <name type="common">African social velvet spider</name>
    <dbReference type="NCBI Taxonomy" id="407821"/>
    <lineage>
        <taxon>Eukaryota</taxon>
        <taxon>Metazoa</taxon>
        <taxon>Ecdysozoa</taxon>
        <taxon>Arthropoda</taxon>
        <taxon>Chelicerata</taxon>
        <taxon>Arachnida</taxon>
        <taxon>Araneae</taxon>
        <taxon>Araneomorphae</taxon>
        <taxon>Entelegynae</taxon>
        <taxon>Eresoidea</taxon>
        <taxon>Eresidae</taxon>
        <taxon>Stegodyphus</taxon>
    </lineage>
</organism>
<dbReference type="STRING" id="407821.A0A087TH23"/>
<dbReference type="PANTHER" id="PTHR33977">
    <property type="entry name" value="ZINC ION BINDING PROTEIN"/>
    <property type="match status" value="1"/>
</dbReference>
<evidence type="ECO:0000259" key="1">
    <source>
        <dbReference type="Pfam" id="PF10551"/>
    </source>
</evidence>
<feature type="non-terminal residue" evidence="2">
    <location>
        <position position="178"/>
    </location>
</feature>
<feature type="domain" description="MULE transposase" evidence="1">
    <location>
        <begin position="2"/>
        <end position="94"/>
    </location>
</feature>
<protein>
    <recommendedName>
        <fullName evidence="1">MULE transposase domain-containing protein</fullName>
    </recommendedName>
</protein>
<dbReference type="InterPro" id="IPR018289">
    <property type="entry name" value="MULE_transposase_dom"/>
</dbReference>
<reference evidence="2 3" key="1">
    <citation type="submission" date="2013-11" db="EMBL/GenBank/DDBJ databases">
        <title>Genome sequencing of Stegodyphus mimosarum.</title>
        <authorList>
            <person name="Bechsgaard J."/>
        </authorList>
    </citation>
    <scope>NUCLEOTIDE SEQUENCE [LARGE SCALE GENOMIC DNA]</scope>
</reference>
<dbReference type="AlphaFoldDB" id="A0A087TH23"/>
<dbReference type="Pfam" id="PF10551">
    <property type="entry name" value="MULE"/>
    <property type="match status" value="1"/>
</dbReference>
<sequence>MIDSTHGTNQYGFQLSTVMVHDENHEGLPIAVLFSTRTATDTFISFFNAIKKRIANMETKVFMSDDTNSYYNAWQTVFEDSSRHLLCTWHINKNWNFQINSKVKNKTNKENIKIELKKIITEVDIITFERLMSNFISTFEDKEKNFIEYFKTNYEKRTEKWAYCHRVGLGINTNMKIE</sequence>
<evidence type="ECO:0000313" key="2">
    <source>
        <dbReference type="EMBL" id="KFM64412.1"/>
    </source>
</evidence>
<dbReference type="EMBL" id="KK115204">
    <property type="protein sequence ID" value="KFM64412.1"/>
    <property type="molecule type" value="Genomic_DNA"/>
</dbReference>
<evidence type="ECO:0000313" key="3">
    <source>
        <dbReference type="Proteomes" id="UP000054359"/>
    </source>
</evidence>
<name>A0A087TH23_STEMI</name>
<accession>A0A087TH23</accession>
<dbReference type="PANTHER" id="PTHR33977:SF1">
    <property type="entry name" value="ZINC ION BINDING PROTEIN"/>
    <property type="match status" value="1"/>
</dbReference>